<accession>A0A8D1F6G5</accession>
<reference evidence="3" key="1">
    <citation type="submission" date="2025-08" db="UniProtKB">
        <authorList>
            <consortium name="Ensembl"/>
        </authorList>
    </citation>
    <scope>IDENTIFICATION</scope>
</reference>
<dbReference type="InterPro" id="IPR005135">
    <property type="entry name" value="Endo/exonuclease/phosphatase"/>
</dbReference>
<dbReference type="GO" id="GO:0003964">
    <property type="term" value="F:RNA-directed DNA polymerase activity"/>
    <property type="evidence" value="ECO:0007669"/>
    <property type="project" value="UniProtKB-EC"/>
</dbReference>
<dbReference type="Pfam" id="PF03372">
    <property type="entry name" value="Exo_endo_phos"/>
    <property type="match status" value="1"/>
</dbReference>
<protein>
    <recommendedName>
        <fullName evidence="1">RNA-directed DNA polymerase</fullName>
        <ecNumber evidence="1">2.7.7.49</ecNumber>
    </recommendedName>
</protein>
<dbReference type="Pfam" id="PF00078">
    <property type="entry name" value="RVT_1"/>
    <property type="match status" value="1"/>
</dbReference>
<dbReference type="Proteomes" id="UP000694722">
    <property type="component" value="Unplaced"/>
</dbReference>
<dbReference type="PROSITE" id="PS50878">
    <property type="entry name" value="RT_POL"/>
    <property type="match status" value="1"/>
</dbReference>
<dbReference type="SUPFAM" id="SSF56219">
    <property type="entry name" value="DNase I-like"/>
    <property type="match status" value="1"/>
</dbReference>
<proteinExistence type="predicted"/>
<dbReference type="SUPFAM" id="SSF56672">
    <property type="entry name" value="DNA/RNA polymerases"/>
    <property type="match status" value="1"/>
</dbReference>
<organism evidence="3 4">
    <name type="scientific">Sus scrofa</name>
    <name type="common">Pig</name>
    <dbReference type="NCBI Taxonomy" id="9823"/>
    <lineage>
        <taxon>Eukaryota</taxon>
        <taxon>Metazoa</taxon>
        <taxon>Chordata</taxon>
        <taxon>Craniata</taxon>
        <taxon>Vertebrata</taxon>
        <taxon>Euteleostomi</taxon>
        <taxon>Mammalia</taxon>
        <taxon>Eutheria</taxon>
        <taxon>Laurasiatheria</taxon>
        <taxon>Artiodactyla</taxon>
        <taxon>Suina</taxon>
        <taxon>Suidae</taxon>
        <taxon>Sus</taxon>
    </lineage>
</organism>
<dbReference type="CDD" id="cd01650">
    <property type="entry name" value="RT_nLTR_like"/>
    <property type="match status" value="1"/>
</dbReference>
<dbReference type="PANTHER" id="PTHR19446">
    <property type="entry name" value="REVERSE TRANSCRIPTASES"/>
    <property type="match status" value="1"/>
</dbReference>
<dbReference type="EC" id="2.7.7.49" evidence="1"/>
<dbReference type="Gene3D" id="3.60.10.10">
    <property type="entry name" value="Endonuclease/exonuclease/phosphatase"/>
    <property type="match status" value="1"/>
</dbReference>
<evidence type="ECO:0000259" key="2">
    <source>
        <dbReference type="PROSITE" id="PS50878"/>
    </source>
</evidence>
<dbReference type="CDD" id="cd09076">
    <property type="entry name" value="L1-EN"/>
    <property type="match status" value="1"/>
</dbReference>
<name>A0A8D1F6G5_PIG</name>
<dbReference type="InterPro" id="IPR036691">
    <property type="entry name" value="Endo/exonu/phosph_ase_sf"/>
</dbReference>
<evidence type="ECO:0000256" key="1">
    <source>
        <dbReference type="ARBA" id="ARBA00012493"/>
    </source>
</evidence>
<feature type="domain" description="Reverse transcriptase" evidence="2">
    <location>
        <begin position="493"/>
        <end position="688"/>
    </location>
</feature>
<evidence type="ECO:0000313" key="3">
    <source>
        <dbReference type="Ensembl" id="ENSSSCP00040031599.1"/>
    </source>
</evidence>
<evidence type="ECO:0000313" key="4">
    <source>
        <dbReference type="Proteomes" id="UP000694722"/>
    </source>
</evidence>
<dbReference type="InterPro" id="IPR043502">
    <property type="entry name" value="DNA/RNA_pol_sf"/>
</dbReference>
<dbReference type="InterPro" id="IPR000477">
    <property type="entry name" value="RT_dom"/>
</dbReference>
<dbReference type="Ensembl" id="ENSSSCT00040073765.1">
    <property type="protein sequence ID" value="ENSSSCP00040031599.1"/>
    <property type="gene ID" value="ENSSSCG00040054522.1"/>
</dbReference>
<dbReference type="AlphaFoldDB" id="A0A8D1F6G5"/>
<sequence>MAMRIVSLNVKGLNAPTKRHILAEWIQKQDPYICCLQETHFTSRETHKLKVREWKKIFHANGDQKKAGVAILISDKIDFKMKNIFRDKEGHYIMIKRSIQEDDITILNIYAPNTGSPPYTRQLLTTLKGEIDNNTIIVGDFNTPLTATDRSTRQKISKETPVLNDALNQMDLIDIYRTFHPKATEYTFFSSAHGTFSKIDHILGYKSNLSNFKKIEIISSIFSDHNAIRLEINNKKKTAKNTNTWRLNNMLLNNQWITEEIKEEIKKYLAANDNEDTTLQNLWDAAKAILRGKFIAIQAHLRKQEKAQINKLTLHLKQLEREEQTRPKVSRRKEIIKIRAEINEIETKKTIEKINETKSWFFEKINKIDKPLARLIKQKRERTQINKIRNEKGEVTTDTTEIQRIIRDYYMQLYANKMENLEEMDKFLEKYNLPRLNQDEIEKMNGPITRTEIETVIKKLPTNKSPGPDGFIGEFYQTFREELTPILMILFQKIAEEGILPNSFYEATITLVPKPDKDTTKKENYRPISLMKINAKIFNKILANCIQQYIKRIVHHDQVGFIPGMQEFFNICKSISVIHHINKLKNKNHMILSIDAEKAFDKIQHPFLIKTLQKVGITVTYLNMIKAIYDKPTANIILNGEKLKEFPLRSGTRQGCPLSPLLFNIVLEVLATAIREVKDIKRIQIGKK</sequence>